<dbReference type="InterPro" id="IPR014001">
    <property type="entry name" value="Helicase_ATP-bd"/>
</dbReference>
<comment type="catalytic activity">
    <reaction evidence="15">
        <text>ATP + H2O = ADP + phosphate + H(+)</text>
        <dbReference type="Rhea" id="RHEA:13065"/>
        <dbReference type="ChEBI" id="CHEBI:15377"/>
        <dbReference type="ChEBI" id="CHEBI:15378"/>
        <dbReference type="ChEBI" id="CHEBI:30616"/>
        <dbReference type="ChEBI" id="CHEBI:43474"/>
        <dbReference type="ChEBI" id="CHEBI:456216"/>
        <dbReference type="EC" id="3.6.4.12"/>
    </reaction>
</comment>
<feature type="compositionally biased region" description="Acidic residues" evidence="16">
    <location>
        <begin position="240"/>
        <end position="259"/>
    </location>
</feature>
<feature type="region of interest" description="Disordered" evidence="16">
    <location>
        <begin position="1555"/>
        <end position="1577"/>
    </location>
</feature>
<evidence type="ECO:0000256" key="16">
    <source>
        <dbReference type="SAM" id="MobiDB-lite"/>
    </source>
</evidence>
<evidence type="ECO:0000259" key="18">
    <source>
        <dbReference type="PROSITE" id="PS51194"/>
    </source>
</evidence>
<feature type="compositionally biased region" description="Basic and acidic residues" evidence="16">
    <location>
        <begin position="52"/>
        <end position="61"/>
    </location>
</feature>
<dbReference type="PROSITE" id="PS51194">
    <property type="entry name" value="HELICASE_CTER"/>
    <property type="match status" value="1"/>
</dbReference>
<keyword evidence="12" id="KW-0010">Activator</keyword>
<dbReference type="GO" id="GO:0003678">
    <property type="term" value="F:DNA helicase activity"/>
    <property type="evidence" value="ECO:0007669"/>
    <property type="project" value="UniProtKB-EC"/>
</dbReference>
<evidence type="ECO:0000256" key="13">
    <source>
        <dbReference type="ARBA" id="ARBA00023163"/>
    </source>
</evidence>
<dbReference type="GO" id="GO:0003677">
    <property type="term" value="F:DNA binding"/>
    <property type="evidence" value="ECO:0007669"/>
    <property type="project" value="UniProtKB-KW"/>
</dbReference>
<feature type="compositionally biased region" description="Polar residues" evidence="16">
    <location>
        <begin position="1"/>
        <end position="26"/>
    </location>
</feature>
<evidence type="ECO:0000256" key="15">
    <source>
        <dbReference type="ARBA" id="ARBA00047995"/>
    </source>
</evidence>
<dbReference type="CDD" id="cd18793">
    <property type="entry name" value="SF2_C_SNF"/>
    <property type="match status" value="1"/>
</dbReference>
<feature type="region of interest" description="Disordered" evidence="16">
    <location>
        <begin position="1"/>
        <end position="39"/>
    </location>
</feature>
<dbReference type="PANTHER" id="PTHR45685">
    <property type="entry name" value="HELICASE SRCAP-RELATED"/>
    <property type="match status" value="1"/>
</dbReference>
<keyword evidence="11" id="KW-0238">DNA-binding</keyword>
<dbReference type="EMBL" id="CAJPDQ010000002">
    <property type="protein sequence ID" value="CAF9905704.1"/>
    <property type="molecule type" value="Genomic_DNA"/>
</dbReference>
<name>A0A8H3EFQ9_9LECA</name>
<evidence type="ECO:0000256" key="7">
    <source>
        <dbReference type="ARBA" id="ARBA00022806"/>
    </source>
</evidence>
<dbReference type="InterPro" id="IPR038718">
    <property type="entry name" value="SNF2-like_sf"/>
</dbReference>
<evidence type="ECO:0000256" key="11">
    <source>
        <dbReference type="ARBA" id="ARBA00023125"/>
    </source>
</evidence>
<evidence type="ECO:0000256" key="2">
    <source>
        <dbReference type="ARBA" id="ARBA00009220"/>
    </source>
</evidence>
<evidence type="ECO:0000256" key="14">
    <source>
        <dbReference type="ARBA" id="ARBA00023242"/>
    </source>
</evidence>
<comment type="subcellular location">
    <subcellularLocation>
        <location evidence="1">Nucleus</location>
    </subcellularLocation>
</comment>
<feature type="compositionally biased region" description="Acidic residues" evidence="16">
    <location>
        <begin position="494"/>
        <end position="521"/>
    </location>
</feature>
<evidence type="ECO:0000256" key="6">
    <source>
        <dbReference type="ARBA" id="ARBA00022801"/>
    </source>
</evidence>
<dbReference type="Proteomes" id="UP000664169">
    <property type="component" value="Unassembled WGS sequence"/>
</dbReference>
<evidence type="ECO:0000256" key="4">
    <source>
        <dbReference type="ARBA" id="ARBA00012551"/>
    </source>
</evidence>
<organism evidence="19 20">
    <name type="scientific">Gomphillus americanus</name>
    <dbReference type="NCBI Taxonomy" id="1940652"/>
    <lineage>
        <taxon>Eukaryota</taxon>
        <taxon>Fungi</taxon>
        <taxon>Dikarya</taxon>
        <taxon>Ascomycota</taxon>
        <taxon>Pezizomycotina</taxon>
        <taxon>Lecanoromycetes</taxon>
        <taxon>OSLEUM clade</taxon>
        <taxon>Ostropomycetidae</taxon>
        <taxon>Ostropales</taxon>
        <taxon>Graphidaceae</taxon>
        <taxon>Gomphilloideae</taxon>
        <taxon>Gomphillus</taxon>
    </lineage>
</organism>
<evidence type="ECO:0000313" key="19">
    <source>
        <dbReference type="EMBL" id="CAF9905704.1"/>
    </source>
</evidence>
<feature type="compositionally biased region" description="Polar residues" evidence="16">
    <location>
        <begin position="216"/>
        <end position="226"/>
    </location>
</feature>
<dbReference type="InterPro" id="IPR049730">
    <property type="entry name" value="SNF2/RAD54-like_C"/>
</dbReference>
<dbReference type="Gene3D" id="3.40.50.300">
    <property type="entry name" value="P-loop containing nucleotide triphosphate hydrolases"/>
    <property type="match status" value="1"/>
</dbReference>
<keyword evidence="13" id="KW-0804">Transcription</keyword>
<evidence type="ECO:0000256" key="9">
    <source>
        <dbReference type="ARBA" id="ARBA00022853"/>
    </source>
</evidence>
<evidence type="ECO:0000256" key="8">
    <source>
        <dbReference type="ARBA" id="ARBA00022840"/>
    </source>
</evidence>
<feature type="domain" description="Helicase C-terminal" evidence="18">
    <location>
        <begin position="1333"/>
        <end position="1483"/>
    </location>
</feature>
<gene>
    <name evidence="19" type="ORF">GOMPHAMPRED_003330</name>
</gene>
<feature type="compositionally biased region" description="Polar residues" evidence="16">
    <location>
        <begin position="125"/>
        <end position="140"/>
    </location>
</feature>
<accession>A0A8H3EFQ9</accession>
<feature type="region of interest" description="Disordered" evidence="16">
    <location>
        <begin position="52"/>
        <end position="272"/>
    </location>
</feature>
<dbReference type="InterPro" id="IPR002464">
    <property type="entry name" value="DNA/RNA_helicase_DEAH_CS"/>
</dbReference>
<feature type="compositionally biased region" description="Polar residues" evidence="16">
    <location>
        <begin position="703"/>
        <end position="714"/>
    </location>
</feature>
<feature type="compositionally biased region" description="Low complexity" evidence="16">
    <location>
        <begin position="146"/>
        <end position="160"/>
    </location>
</feature>
<keyword evidence="7" id="KW-0347">Helicase</keyword>
<evidence type="ECO:0000256" key="5">
    <source>
        <dbReference type="ARBA" id="ARBA00022741"/>
    </source>
</evidence>
<feature type="compositionally biased region" description="Polar residues" evidence="16">
    <location>
        <begin position="167"/>
        <end position="178"/>
    </location>
</feature>
<keyword evidence="10" id="KW-0805">Transcription regulation</keyword>
<dbReference type="PANTHER" id="PTHR45685:SF1">
    <property type="entry name" value="HELICASE SRCAP"/>
    <property type="match status" value="1"/>
</dbReference>
<evidence type="ECO:0000259" key="17">
    <source>
        <dbReference type="PROSITE" id="PS51192"/>
    </source>
</evidence>
<dbReference type="SUPFAM" id="SSF52540">
    <property type="entry name" value="P-loop containing nucleoside triphosphate hydrolases"/>
    <property type="match status" value="2"/>
</dbReference>
<feature type="domain" description="Helicase ATP-binding" evidence="17">
    <location>
        <begin position="796"/>
        <end position="961"/>
    </location>
</feature>
<sequence>MAESSALSSIDSDTNPIANVVQTQQNDSEKNARTNDDKLATLSVDQVALQAREKFGDEERPFKRRRTTDILTPQQSNSRAASPPWKKSGIEGPTAFVLDGKRKSARTNTLPLELQPQGKKRATRASISHTPNVQSKYSSTRRTELATPTTPASATKSSNPKTRHSRNLSSSAQPSKQSPLKKLVDGTKSSHKAGDPSQRRGNSRQSQSPSRRRSFHTVSNGRSVHQITRRSSKIQLVDTEPSDSEDERQKSDEEEESEIDLIPFTPDPNQKPQRLRLRFNVSPPKAQHPLHVDSNRKYTSFREWLDTEGPLCEGEASNHMTKAEIAQEAEVRRKIELAQKPGGLLDEALPRIKDAEIGDSREPPQQYTRHDYTVAHALRFQQLLEREHRKHVLNARKYAYDAQAKWIASQPKSVEEFEAEQKRYDDEVAFATMKQCIQDLATKWGLFRQEAYMWRLERWKEEQDALGKENLRRVIQESEALLDSRLWHNSEGSGSEEDNSEDGSDEDGDVEDNMSLDGSGSEEERVENSDDDLTAEELRRKYTRTAGSLDKSPPRHSVHKTSADISMVDASILDEQEEENDSDAIMKGLNFEDEEVKARIAQAERDDSQANFSEDESTDMDSESEVDSDEEYSAEGSDGSEDEDVGLGALLAGYSKSRIAKPKSEANTDGFSPSVAQISITNGDASLDNEVHHIPDAAQVQTPVSNNEGPMNNHKSIDHSPDENCSGPRVAVTNEAETSMDVDMQVISAEQDDHVSMPATPISFDLDKKHIPALKVPHLLRATLRDYQKEGFNWLADRYEHDANGILADEMGLGKTIQTITLLAYLALKHEVWGPHLIVVPTSVILNWEMEFKKFLPGFKILSYYGNPEERRTKRIGWLDNDRWNVVITSYNLAVTDEFSFKRRPWHYFILDEAHNIKNFRSKRWQTLLTFRSHSRLLLTGTPLQNNLEELWALLFFLVGQDKAEDFLGRQEFALLFKKPADQILEDDQQHLDAEAREQVQKLHQILRPRLLRRLKADVEKQMPGKYEHIVHCRLSKRQRHLYDGFLSRTQTRETLARGNYLSIINCLMQLRKVCNHPDLFETRPIVTSFAMQRSVAAAFESLDFFVRRRCLPDRTKMVDLDVVDLVPGANGPVSALDTIQKARLNALFRLRELVYYQTTHAQIKKSMVLDGSTAASALRSMDNKSKSTVLDDLQHRVYLTSLRSQRRPLYSYSLAQRLLISLRSFPVSSKPKHRDGMLDWFSSQSTILADMVKSLDKRSELMQDYLVKFTCTTPAVVAPDLFELTFGKPVVHQLREVKTIYTTKAFKEASIRQAIAFPDKRLLQFDCGKLQKLDELLRKLQAGGHRALIFTQMAKVLDILEQFLNIHGHRYLRLDGQTKIENRQLLTERFNSDPSILTFILSSRAGGLGLNLTGADAVIFYDLDWNPAMDKQCQDRAHRIGQTRDVHIYRFVSEHTIEANILRKSNQKRLLDEVVIGEGDFTTDYFNKPSNPRDLFDDANLEDTDVVASAAFDRVLGIDNGNSDSVTAKLLSQAEDREDAVAARVAEREVEIADQADFDEKEPTSNKTTRPSSRHGERVITVDDTVQEAAADNNNIAHQPSKLWLSGEVNARTDMAIDIFKEKSVIGVDRHMVEYLEWEGKDTVFVPPDINKKKKQKKKAR</sequence>
<keyword evidence="20" id="KW-1185">Reference proteome</keyword>
<dbReference type="OrthoDB" id="372624at2759"/>
<comment type="similarity">
    <text evidence="2">Belongs to the SNF2/RAD54 helicase family. SWR1 subfamily.</text>
</comment>
<evidence type="ECO:0000256" key="10">
    <source>
        <dbReference type="ARBA" id="ARBA00023015"/>
    </source>
</evidence>
<evidence type="ECO:0000256" key="1">
    <source>
        <dbReference type="ARBA" id="ARBA00004123"/>
    </source>
</evidence>
<comment type="subunit">
    <text evidence="3">Component of the SWR1 chromatin-remodeling complex.</text>
</comment>
<feature type="region of interest" description="Disordered" evidence="16">
    <location>
        <begin position="703"/>
        <end position="729"/>
    </location>
</feature>
<feature type="compositionally biased region" description="Polar residues" evidence="16">
    <location>
        <begin position="69"/>
        <end position="80"/>
    </location>
</feature>
<proteinExistence type="inferred from homology"/>
<dbReference type="Pfam" id="PF00271">
    <property type="entry name" value="Helicase_C"/>
    <property type="match status" value="1"/>
</dbReference>
<dbReference type="FunFam" id="3.40.50.10810:FF:000005">
    <property type="entry name" value="Photoperiod-independent early flowering 1"/>
    <property type="match status" value="1"/>
</dbReference>
<feature type="compositionally biased region" description="Acidic residues" evidence="16">
    <location>
        <begin position="613"/>
        <end position="645"/>
    </location>
</feature>
<dbReference type="InterPro" id="IPR000330">
    <property type="entry name" value="SNF2_N"/>
</dbReference>
<keyword evidence="9" id="KW-0156">Chromatin regulator</keyword>
<feature type="compositionally biased region" description="Basic and acidic residues" evidence="16">
    <location>
        <begin position="596"/>
        <end position="608"/>
    </location>
</feature>
<dbReference type="SMART" id="SM00487">
    <property type="entry name" value="DEXDc"/>
    <property type="match status" value="1"/>
</dbReference>
<dbReference type="Gene3D" id="1.20.120.850">
    <property type="entry name" value="SWI2/SNF2 ATPases, N-terminal domain"/>
    <property type="match status" value="1"/>
</dbReference>
<dbReference type="InterPro" id="IPR050520">
    <property type="entry name" value="INO80/SWR1_helicase"/>
</dbReference>
<keyword evidence="14" id="KW-0539">Nucleus</keyword>
<dbReference type="PROSITE" id="PS51192">
    <property type="entry name" value="HELICASE_ATP_BIND_1"/>
    <property type="match status" value="1"/>
</dbReference>
<dbReference type="Gene3D" id="3.40.50.10810">
    <property type="entry name" value="Tandem AAA-ATPase domain"/>
    <property type="match status" value="1"/>
</dbReference>
<dbReference type="GO" id="GO:0006338">
    <property type="term" value="P:chromatin remodeling"/>
    <property type="evidence" value="ECO:0007669"/>
    <property type="project" value="TreeGrafter"/>
</dbReference>
<dbReference type="GO" id="GO:0005524">
    <property type="term" value="F:ATP binding"/>
    <property type="evidence" value="ECO:0007669"/>
    <property type="project" value="UniProtKB-KW"/>
</dbReference>
<feature type="compositionally biased region" description="Low complexity" evidence="16">
    <location>
        <begin position="199"/>
        <end position="209"/>
    </location>
</feature>
<dbReference type="GO" id="GO:0042393">
    <property type="term" value="F:histone binding"/>
    <property type="evidence" value="ECO:0007669"/>
    <property type="project" value="TreeGrafter"/>
</dbReference>
<keyword evidence="6" id="KW-0378">Hydrolase</keyword>
<dbReference type="EC" id="3.6.4.12" evidence="4"/>
<feature type="region of interest" description="Disordered" evidence="16">
    <location>
        <begin position="485"/>
        <end position="647"/>
    </location>
</feature>
<dbReference type="SMART" id="SM00490">
    <property type="entry name" value="HELICc"/>
    <property type="match status" value="1"/>
</dbReference>
<evidence type="ECO:0000256" key="12">
    <source>
        <dbReference type="ARBA" id="ARBA00023159"/>
    </source>
</evidence>
<dbReference type="FunFam" id="3.40.50.300:FF:000655">
    <property type="entry name" value="Protein PHOTOPERIOD-INDEPENDENT EARLY FLOWERING 1"/>
    <property type="match status" value="1"/>
</dbReference>
<evidence type="ECO:0000313" key="20">
    <source>
        <dbReference type="Proteomes" id="UP000664169"/>
    </source>
</evidence>
<feature type="compositionally biased region" description="Basic and acidic residues" evidence="16">
    <location>
        <begin position="27"/>
        <end position="39"/>
    </location>
</feature>
<keyword evidence="5" id="KW-0547">Nucleotide-binding</keyword>
<dbReference type="InterPro" id="IPR027417">
    <property type="entry name" value="P-loop_NTPase"/>
</dbReference>
<dbReference type="GO" id="GO:0016887">
    <property type="term" value="F:ATP hydrolysis activity"/>
    <property type="evidence" value="ECO:0007669"/>
    <property type="project" value="TreeGrafter"/>
</dbReference>
<protein>
    <recommendedName>
        <fullName evidence="4">DNA helicase</fullName>
        <ecNumber evidence="4">3.6.4.12</ecNumber>
    </recommendedName>
</protein>
<dbReference type="GO" id="GO:0000812">
    <property type="term" value="C:Swr1 complex"/>
    <property type="evidence" value="ECO:0007669"/>
    <property type="project" value="TreeGrafter"/>
</dbReference>
<dbReference type="PROSITE" id="PS00690">
    <property type="entry name" value="DEAH_ATP_HELICASE"/>
    <property type="match status" value="1"/>
</dbReference>
<reference evidence="19" key="1">
    <citation type="submission" date="2021-03" db="EMBL/GenBank/DDBJ databases">
        <authorList>
            <person name="Tagirdzhanova G."/>
        </authorList>
    </citation>
    <scope>NUCLEOTIDE SEQUENCE</scope>
</reference>
<evidence type="ECO:0000256" key="3">
    <source>
        <dbReference type="ARBA" id="ARBA00011826"/>
    </source>
</evidence>
<feature type="compositionally biased region" description="Acidic residues" evidence="16">
    <location>
        <begin position="572"/>
        <end position="582"/>
    </location>
</feature>
<dbReference type="InterPro" id="IPR001650">
    <property type="entry name" value="Helicase_C-like"/>
</dbReference>
<dbReference type="Pfam" id="PF00176">
    <property type="entry name" value="SNF2-rel_dom"/>
    <property type="match status" value="1"/>
</dbReference>
<comment type="caution">
    <text evidence="19">The sequence shown here is derived from an EMBL/GenBank/DDBJ whole genome shotgun (WGS) entry which is preliminary data.</text>
</comment>
<keyword evidence="8" id="KW-0067">ATP-binding</keyword>